<dbReference type="SUPFAM" id="SSF51695">
    <property type="entry name" value="PLC-like phosphodiesterases"/>
    <property type="match status" value="1"/>
</dbReference>
<reference evidence="3 4" key="2">
    <citation type="submission" date="2020-06" db="EMBL/GenBank/DDBJ databases">
        <title>Ramlibacter rhizophilus sp. nov., isolated from rhizosphere soil of national flower Mugunghwa from South Korea.</title>
        <authorList>
            <person name="Zheng-Fei Y."/>
            <person name="Huan T."/>
        </authorList>
    </citation>
    <scope>NUCLEOTIDE SEQUENCE [LARGE SCALE GENOMIC DNA]</scope>
    <source>
        <strain evidence="3 4">B156</strain>
    </source>
</reference>
<feature type="chain" id="PRO_5032458863" evidence="1">
    <location>
        <begin position="23"/>
        <end position="320"/>
    </location>
</feature>
<comment type="caution">
    <text evidence="3">The sequence shown here is derived from an EMBL/GenBank/DDBJ whole genome shotgun (WGS) entry which is preliminary data.</text>
</comment>
<dbReference type="InterPro" id="IPR030395">
    <property type="entry name" value="GP_PDE_dom"/>
</dbReference>
<dbReference type="PROSITE" id="PS51704">
    <property type="entry name" value="GP_PDE"/>
    <property type="match status" value="1"/>
</dbReference>
<keyword evidence="1" id="KW-0732">Signal</keyword>
<dbReference type="Gene3D" id="3.20.20.190">
    <property type="entry name" value="Phosphatidylinositol (PI) phosphodiesterase"/>
    <property type="match status" value="1"/>
</dbReference>
<dbReference type="PANTHER" id="PTHR46211:SF14">
    <property type="entry name" value="GLYCEROPHOSPHODIESTER PHOSPHODIESTERASE"/>
    <property type="match status" value="1"/>
</dbReference>
<dbReference type="InterPro" id="IPR017946">
    <property type="entry name" value="PLC-like_Pdiesterase_TIM-brl"/>
</dbReference>
<dbReference type="GO" id="GO:0006629">
    <property type="term" value="P:lipid metabolic process"/>
    <property type="evidence" value="ECO:0007669"/>
    <property type="project" value="InterPro"/>
</dbReference>
<dbReference type="RefSeq" id="WP_171559813.1">
    <property type="nucleotide sequence ID" value="NZ_JABFCS010000001.1"/>
</dbReference>
<evidence type="ECO:0000313" key="4">
    <source>
        <dbReference type="Proteomes" id="UP000552954"/>
    </source>
</evidence>
<accession>A0A849K623</accession>
<dbReference type="CDD" id="cd08567">
    <property type="entry name" value="GDPD_SpGDE_like"/>
    <property type="match status" value="1"/>
</dbReference>
<dbReference type="EMBL" id="JABFCS010000001">
    <property type="protein sequence ID" value="NNU43838.1"/>
    <property type="molecule type" value="Genomic_DNA"/>
</dbReference>
<sequence length="320" mass="34656">MHPMLRAAAGLAAALLSLAATAFDLQGHRGARGLAPENTLPAFERALAIGVSTLELDIGVTADGVVVVSHDPALSPAFVRDASGKWLPARGPLLKDLSLRELQQYDVGRIDPANPYARTFATQQPVDGARIPTLAQVFDLVRTRGARHVRFNIETKLSPQQPQDTVSAEAMTDALLQVVRDAGMRERVSIQSFDWRTLQRVQQREPGIPTVYLSIQTANTDNTKDGTWTAGLRLADHGSMPRMVKAAGGKVWAPNQGALTQALVREAQALGLQVIPWTVNNPADMDRIVGWGVDGLITDYPDRLREVLGKRGIPLPPQVP</sequence>
<name>A0A849K623_9BURK</name>
<gene>
    <name evidence="3" type="ORF">HK415_12775</name>
</gene>
<organism evidence="3 4">
    <name type="scientific">Ramlibacter montanisoli</name>
    <dbReference type="NCBI Taxonomy" id="2732512"/>
    <lineage>
        <taxon>Bacteria</taxon>
        <taxon>Pseudomonadati</taxon>
        <taxon>Pseudomonadota</taxon>
        <taxon>Betaproteobacteria</taxon>
        <taxon>Burkholderiales</taxon>
        <taxon>Comamonadaceae</taxon>
        <taxon>Ramlibacter</taxon>
    </lineage>
</organism>
<feature type="domain" description="GP-PDE" evidence="2">
    <location>
        <begin position="23"/>
        <end position="308"/>
    </location>
</feature>
<dbReference type="PANTHER" id="PTHR46211">
    <property type="entry name" value="GLYCEROPHOSPHORYL DIESTER PHOSPHODIESTERASE"/>
    <property type="match status" value="1"/>
</dbReference>
<evidence type="ECO:0000313" key="3">
    <source>
        <dbReference type="EMBL" id="NNU43838.1"/>
    </source>
</evidence>
<dbReference type="Pfam" id="PF03009">
    <property type="entry name" value="GDPD"/>
    <property type="match status" value="1"/>
</dbReference>
<reference evidence="3 4" key="1">
    <citation type="submission" date="2020-05" db="EMBL/GenBank/DDBJ databases">
        <authorList>
            <person name="Khan S.A."/>
            <person name="Jeon C.O."/>
            <person name="Chun B.H."/>
        </authorList>
    </citation>
    <scope>NUCLEOTIDE SEQUENCE [LARGE SCALE GENOMIC DNA]</scope>
    <source>
        <strain evidence="3 4">B156</strain>
    </source>
</reference>
<dbReference type="GO" id="GO:0008081">
    <property type="term" value="F:phosphoric diester hydrolase activity"/>
    <property type="evidence" value="ECO:0007669"/>
    <property type="project" value="InterPro"/>
</dbReference>
<proteinExistence type="predicted"/>
<dbReference type="Proteomes" id="UP000552954">
    <property type="component" value="Unassembled WGS sequence"/>
</dbReference>
<protein>
    <submittedName>
        <fullName evidence="3">Glycerophosphodiester phosphodiesterase</fullName>
    </submittedName>
</protein>
<keyword evidence="4" id="KW-1185">Reference proteome</keyword>
<feature type="signal peptide" evidence="1">
    <location>
        <begin position="1"/>
        <end position="22"/>
    </location>
</feature>
<dbReference type="AlphaFoldDB" id="A0A849K623"/>
<evidence type="ECO:0000256" key="1">
    <source>
        <dbReference type="SAM" id="SignalP"/>
    </source>
</evidence>
<evidence type="ECO:0000259" key="2">
    <source>
        <dbReference type="PROSITE" id="PS51704"/>
    </source>
</evidence>